<dbReference type="RefSeq" id="WP_171319465.1">
    <property type="nucleotide sequence ID" value="NZ_JABFCY010000019.1"/>
</dbReference>
<evidence type="ECO:0000313" key="1">
    <source>
        <dbReference type="EMBL" id="NNU63093.1"/>
    </source>
</evidence>
<evidence type="ECO:0000313" key="2">
    <source>
        <dbReference type="Proteomes" id="UP000574931"/>
    </source>
</evidence>
<dbReference type="InterPro" id="IPR021251">
    <property type="entry name" value="DUF2793"/>
</dbReference>
<keyword evidence="2" id="KW-1185">Reference proteome</keyword>
<protein>
    <submittedName>
        <fullName evidence="1">DUF2793 domain-containing protein</fullName>
    </submittedName>
</protein>
<proteinExistence type="predicted"/>
<comment type="caution">
    <text evidence="1">The sequence shown here is derived from an EMBL/GenBank/DDBJ whole genome shotgun (WGS) entry which is preliminary data.</text>
</comment>
<organism evidence="1 2">
    <name type="scientific">Ochrobactrum soli</name>
    <dbReference type="NCBI Taxonomy" id="2448455"/>
    <lineage>
        <taxon>Bacteria</taxon>
        <taxon>Pseudomonadati</taxon>
        <taxon>Pseudomonadota</taxon>
        <taxon>Alphaproteobacteria</taxon>
        <taxon>Hyphomicrobiales</taxon>
        <taxon>Brucellaceae</taxon>
        <taxon>Brucella/Ochrobactrum group</taxon>
        <taxon>Ochrobactrum</taxon>
    </lineage>
</organism>
<gene>
    <name evidence="1" type="ORF">HKX02_22975</name>
</gene>
<name>A0A849KS31_9HYPH</name>
<reference evidence="1 2" key="1">
    <citation type="submission" date="2020-05" db="EMBL/GenBank/DDBJ databases">
        <title>Draft Genome Sequence of Ochrobactrum soli Isolated from Stable Fly Gut.</title>
        <authorList>
            <person name="Pileggi M.T."/>
            <person name="Vazhakkala L.J."/>
            <person name="Wong C.N."/>
        </authorList>
    </citation>
    <scope>NUCLEOTIDE SEQUENCE [LARGE SCALE GENOMIC DNA]</scope>
    <source>
        <strain evidence="1 2">MTP-C0764</strain>
    </source>
</reference>
<dbReference type="Proteomes" id="UP000574931">
    <property type="component" value="Unassembled WGS sequence"/>
</dbReference>
<sequence length="279" mass="29385">MDETPNLKLPYILPSQAQKHVTHNEALRLLDAVVNLSVKSRTLNAPPTTPSPGARYIVASPATGAWSAKNGMIGSFIDDGWLFIQPAIGRQAYVEAEAKLLVFDGTLWNPVSGGVPDNLSVSMLGIQATADAVNRFSLSAAASLFNNAGAGHQIKVNKQAATDTASLLFQTSWTGYAEMGLNGSSDFSIKVSDDGGTWRQAMRVDRATGNVAIGANTPMTRLDVDGPIRPASYSKLTMPTAANHGAGALIYMTDASGGAQLAYSDGSTWRSLRTGLQIS</sequence>
<dbReference type="AlphaFoldDB" id="A0A849KS31"/>
<accession>A0A849KS31</accession>
<dbReference type="EMBL" id="JABFCY010000019">
    <property type="protein sequence ID" value="NNU63093.1"/>
    <property type="molecule type" value="Genomic_DNA"/>
</dbReference>
<dbReference type="Pfam" id="PF10983">
    <property type="entry name" value="DUF2793"/>
    <property type="match status" value="1"/>
</dbReference>